<proteinExistence type="predicted"/>
<evidence type="ECO:0000313" key="2">
    <source>
        <dbReference type="Proteomes" id="UP001162992"/>
    </source>
</evidence>
<evidence type="ECO:0000313" key="1">
    <source>
        <dbReference type="EMBL" id="KAJ7570623.1"/>
    </source>
</evidence>
<accession>A0ACC2EW03</accession>
<reference evidence="2" key="1">
    <citation type="journal article" date="2024" name="Proc. Natl. Acad. Sci. U.S.A.">
        <title>Extraordinary preservation of gene collinearity over three hundred million years revealed in homosporous lycophytes.</title>
        <authorList>
            <person name="Li C."/>
            <person name="Wickell D."/>
            <person name="Kuo L.Y."/>
            <person name="Chen X."/>
            <person name="Nie B."/>
            <person name="Liao X."/>
            <person name="Peng D."/>
            <person name="Ji J."/>
            <person name="Jenkins J."/>
            <person name="Williams M."/>
            <person name="Shu S."/>
            <person name="Plott C."/>
            <person name="Barry K."/>
            <person name="Rajasekar S."/>
            <person name="Grimwood J."/>
            <person name="Han X."/>
            <person name="Sun S."/>
            <person name="Hou Z."/>
            <person name="He W."/>
            <person name="Dai G."/>
            <person name="Sun C."/>
            <person name="Schmutz J."/>
            <person name="Leebens-Mack J.H."/>
            <person name="Li F.W."/>
            <person name="Wang L."/>
        </authorList>
    </citation>
    <scope>NUCLEOTIDE SEQUENCE [LARGE SCALE GENOMIC DNA]</scope>
    <source>
        <strain evidence="2">cv. PW_Plant_1</strain>
    </source>
</reference>
<dbReference type="EMBL" id="CM055092">
    <property type="protein sequence ID" value="KAJ7570623.1"/>
    <property type="molecule type" value="Genomic_DNA"/>
</dbReference>
<protein>
    <submittedName>
        <fullName evidence="1">Uncharacterized protein</fullName>
    </submittedName>
</protein>
<name>A0ACC2EW03_DIPCM</name>
<gene>
    <name evidence="1" type="ORF">O6H91_01G128800</name>
</gene>
<keyword evidence="2" id="KW-1185">Reference proteome</keyword>
<comment type="caution">
    <text evidence="1">The sequence shown here is derived from an EMBL/GenBank/DDBJ whole genome shotgun (WGS) entry which is preliminary data.</text>
</comment>
<sequence>MHFSAGNLLQDAHNLENELLEDRAREAMNRSSSKSERPTSSVFRKVFLQPHDNTLKQLTVYDATDPHLLQYRAHYSMAIHISGLLERYAFFMQKNPCLNHRLPSALDH</sequence>
<dbReference type="Proteomes" id="UP001162992">
    <property type="component" value="Chromosome 1"/>
</dbReference>
<organism evidence="1 2">
    <name type="scientific">Diphasiastrum complanatum</name>
    <name type="common">Issler's clubmoss</name>
    <name type="synonym">Lycopodium complanatum</name>
    <dbReference type="NCBI Taxonomy" id="34168"/>
    <lineage>
        <taxon>Eukaryota</taxon>
        <taxon>Viridiplantae</taxon>
        <taxon>Streptophyta</taxon>
        <taxon>Embryophyta</taxon>
        <taxon>Tracheophyta</taxon>
        <taxon>Lycopodiopsida</taxon>
        <taxon>Lycopodiales</taxon>
        <taxon>Lycopodiaceae</taxon>
        <taxon>Lycopodioideae</taxon>
        <taxon>Diphasiastrum</taxon>
    </lineage>
</organism>